<dbReference type="GO" id="GO:0016788">
    <property type="term" value="F:hydrolase activity, acting on ester bonds"/>
    <property type="evidence" value="ECO:0007669"/>
    <property type="project" value="UniProtKB-ARBA"/>
</dbReference>
<evidence type="ECO:0000313" key="4">
    <source>
        <dbReference type="EMBL" id="PZQ17974.1"/>
    </source>
</evidence>
<evidence type="ECO:0000313" key="5">
    <source>
        <dbReference type="Proteomes" id="UP000249577"/>
    </source>
</evidence>
<dbReference type="Proteomes" id="UP000249577">
    <property type="component" value="Unassembled WGS sequence"/>
</dbReference>
<evidence type="ECO:0000256" key="1">
    <source>
        <dbReference type="ARBA" id="ARBA00022801"/>
    </source>
</evidence>
<feature type="domain" description="Sialate O-acetylesterase" evidence="3">
    <location>
        <begin position="32"/>
        <end position="249"/>
    </location>
</feature>
<protein>
    <recommendedName>
        <fullName evidence="3">Sialate O-acetylesterase domain-containing protein</fullName>
    </recommendedName>
</protein>
<gene>
    <name evidence="4" type="ORF">DI565_04440</name>
</gene>
<sequence>MRRNAIVGLSLALSLSLGGALVCHGPAGAAERLFVIAGQSNAVSAGGVIAQSSSTSRGATLPKIKIWRNVADAPSFVQVRLGLNTTQYPAKPRQHSNFGPEWGMAQQYRTSFPDEAADFFKFARGGTSLLAEDEWSPTGPSDNLYGQLLTHSRAIAGRGAKAACFVWVQGEADRTENVDNYEAAFRRFVAGVGNALGQTDLKIVWPRLSQTRAPTPAQVEATDRFRAMQTRIAGDPALRVGLVDADDLPNGIRFISTARAWSRSADAS</sequence>
<evidence type="ECO:0000259" key="3">
    <source>
        <dbReference type="Pfam" id="PF03629"/>
    </source>
</evidence>
<proteinExistence type="predicted"/>
<dbReference type="PANTHER" id="PTHR31988:SF19">
    <property type="entry name" value="9-O-ACETYL-N-ACETYLNEURAMINIC ACID DEACETYLASE-RELATED"/>
    <property type="match status" value="1"/>
</dbReference>
<dbReference type="AlphaFoldDB" id="A0A2W5KQ27"/>
<dbReference type="Pfam" id="PF03629">
    <property type="entry name" value="SASA"/>
    <property type="match status" value="1"/>
</dbReference>
<dbReference type="PANTHER" id="PTHR31988">
    <property type="entry name" value="ESTERASE, PUTATIVE (DUF303)-RELATED"/>
    <property type="match status" value="1"/>
</dbReference>
<dbReference type="InterPro" id="IPR052940">
    <property type="entry name" value="Carb_Esterase_6"/>
</dbReference>
<comment type="caution">
    <text evidence="4">The sequence shown here is derived from an EMBL/GenBank/DDBJ whole genome shotgun (WGS) entry which is preliminary data.</text>
</comment>
<keyword evidence="2" id="KW-0732">Signal</keyword>
<name>A0A2W5KQ27_ANCNO</name>
<dbReference type="InterPro" id="IPR036514">
    <property type="entry name" value="SGNH_hydro_sf"/>
</dbReference>
<dbReference type="EMBL" id="QFPN01000002">
    <property type="protein sequence ID" value="PZQ17974.1"/>
    <property type="molecule type" value="Genomic_DNA"/>
</dbReference>
<feature type="signal peptide" evidence="2">
    <location>
        <begin position="1"/>
        <end position="29"/>
    </location>
</feature>
<keyword evidence="1" id="KW-0378">Hydrolase</keyword>
<reference evidence="4 5" key="1">
    <citation type="submission" date="2017-08" db="EMBL/GenBank/DDBJ databases">
        <title>Infants hospitalized years apart are colonized by the same room-sourced microbial strains.</title>
        <authorList>
            <person name="Brooks B."/>
            <person name="Olm M.R."/>
            <person name="Firek B.A."/>
            <person name="Baker R."/>
            <person name="Thomas B.C."/>
            <person name="Morowitz M.J."/>
            <person name="Banfield J.F."/>
        </authorList>
    </citation>
    <scope>NUCLEOTIDE SEQUENCE [LARGE SCALE GENOMIC DNA]</scope>
    <source>
        <strain evidence="4">S2_005_003_R2_43</strain>
    </source>
</reference>
<dbReference type="Gene3D" id="3.40.50.1110">
    <property type="entry name" value="SGNH hydrolase"/>
    <property type="match status" value="1"/>
</dbReference>
<dbReference type="SUPFAM" id="SSF52266">
    <property type="entry name" value="SGNH hydrolase"/>
    <property type="match status" value="1"/>
</dbReference>
<feature type="chain" id="PRO_5015927306" description="Sialate O-acetylesterase domain-containing protein" evidence="2">
    <location>
        <begin position="30"/>
        <end position="268"/>
    </location>
</feature>
<evidence type="ECO:0000256" key="2">
    <source>
        <dbReference type="SAM" id="SignalP"/>
    </source>
</evidence>
<organism evidence="4 5">
    <name type="scientific">Ancylobacter novellus</name>
    <name type="common">Thiobacillus novellus</name>
    <dbReference type="NCBI Taxonomy" id="921"/>
    <lineage>
        <taxon>Bacteria</taxon>
        <taxon>Pseudomonadati</taxon>
        <taxon>Pseudomonadota</taxon>
        <taxon>Alphaproteobacteria</taxon>
        <taxon>Hyphomicrobiales</taxon>
        <taxon>Xanthobacteraceae</taxon>
        <taxon>Ancylobacter</taxon>
    </lineage>
</organism>
<accession>A0A2W5KQ27</accession>
<dbReference type="InterPro" id="IPR005181">
    <property type="entry name" value="SASA"/>
</dbReference>